<keyword evidence="1" id="KW-0378">Hydrolase</keyword>
<dbReference type="InterPro" id="IPR023198">
    <property type="entry name" value="PGP-like_dom2"/>
</dbReference>
<dbReference type="Pfam" id="PF13419">
    <property type="entry name" value="HAD_2"/>
    <property type="match status" value="1"/>
</dbReference>
<evidence type="ECO:0000313" key="1">
    <source>
        <dbReference type="EMBL" id="MBD2847480.1"/>
    </source>
</evidence>
<dbReference type="NCBIfam" id="TIGR01509">
    <property type="entry name" value="HAD-SF-IA-v3"/>
    <property type="match status" value="1"/>
</dbReference>
<dbReference type="EMBL" id="JACXIZ010000039">
    <property type="protein sequence ID" value="MBD2847480.1"/>
    <property type="molecule type" value="Genomic_DNA"/>
</dbReference>
<dbReference type="EC" id="3.6.1.1" evidence="1"/>
<dbReference type="GO" id="GO:0008967">
    <property type="term" value="F:phosphoglycolate phosphatase activity"/>
    <property type="evidence" value="ECO:0007669"/>
    <property type="project" value="TreeGrafter"/>
</dbReference>
<dbReference type="InterPro" id="IPR050155">
    <property type="entry name" value="HAD-like_hydrolase_sf"/>
</dbReference>
<dbReference type="PANTHER" id="PTHR43434:SF26">
    <property type="entry name" value="PYROPHOSPHATASE PPAX"/>
    <property type="match status" value="1"/>
</dbReference>
<dbReference type="SUPFAM" id="SSF56784">
    <property type="entry name" value="HAD-like"/>
    <property type="match status" value="1"/>
</dbReference>
<proteinExistence type="predicted"/>
<dbReference type="GO" id="GO:0006281">
    <property type="term" value="P:DNA repair"/>
    <property type="evidence" value="ECO:0007669"/>
    <property type="project" value="TreeGrafter"/>
</dbReference>
<dbReference type="InterPro" id="IPR041492">
    <property type="entry name" value="HAD_2"/>
</dbReference>
<accession>A0A927BXM2</accession>
<gene>
    <name evidence="1" type="primary">ppaX</name>
    <name evidence="1" type="ORF">IDH44_19985</name>
</gene>
<dbReference type="Proteomes" id="UP000621560">
    <property type="component" value="Unassembled WGS sequence"/>
</dbReference>
<dbReference type="FunFam" id="3.40.50.1000:FF:000022">
    <property type="entry name" value="Phosphoglycolate phosphatase"/>
    <property type="match status" value="1"/>
</dbReference>
<keyword evidence="2" id="KW-1185">Reference proteome</keyword>
<dbReference type="PANTHER" id="PTHR43434">
    <property type="entry name" value="PHOSPHOGLYCOLATE PHOSPHATASE"/>
    <property type="match status" value="1"/>
</dbReference>
<protein>
    <submittedName>
        <fullName evidence="1">Pyrophosphatase PpaX</fullName>
        <ecNumber evidence="1">3.6.1.1</ecNumber>
    </submittedName>
</protein>
<dbReference type="Gene3D" id="3.40.50.1000">
    <property type="entry name" value="HAD superfamily/HAD-like"/>
    <property type="match status" value="1"/>
</dbReference>
<dbReference type="SFLD" id="SFLDG01135">
    <property type="entry name" value="C1.5.6:_HAD__Beta-PGM__Phospha"/>
    <property type="match status" value="1"/>
</dbReference>
<dbReference type="GO" id="GO:0004427">
    <property type="term" value="F:inorganic diphosphate phosphatase activity"/>
    <property type="evidence" value="ECO:0007669"/>
    <property type="project" value="UniProtKB-EC"/>
</dbReference>
<reference evidence="1" key="1">
    <citation type="submission" date="2020-09" db="EMBL/GenBank/DDBJ databases">
        <title>A novel bacterium of genus Paenibacillus, isolated from South China Sea.</title>
        <authorList>
            <person name="Huang H."/>
            <person name="Mo K."/>
            <person name="Hu Y."/>
        </authorList>
    </citation>
    <scope>NUCLEOTIDE SEQUENCE</scope>
    <source>
        <strain evidence="1">IB182496</strain>
    </source>
</reference>
<dbReference type="SFLD" id="SFLDG01129">
    <property type="entry name" value="C1.5:_HAD__Beta-PGM__Phosphata"/>
    <property type="match status" value="1"/>
</dbReference>
<evidence type="ECO:0000313" key="2">
    <source>
        <dbReference type="Proteomes" id="UP000621560"/>
    </source>
</evidence>
<dbReference type="RefSeq" id="WP_190920590.1">
    <property type="nucleotide sequence ID" value="NZ_JACXIZ010000039.1"/>
</dbReference>
<comment type="caution">
    <text evidence="1">The sequence shown here is derived from an EMBL/GenBank/DDBJ whole genome shotgun (WGS) entry which is preliminary data.</text>
</comment>
<sequence>MTKIQTVLFDLDGTILDTNELIIRSFLHVLKDVAAPGFGREHIIPGMGNPLEMQFRKMSGLEDVSELVAAYRTVNLELHDEYVRLFPYVTEVVQRLHDAGIRLGVVTTKARLTTDRGLAFVGLSEWLKVTVTMDDVTHAKPHPEPILKALEALKADPARTLMIGDNAVDVEAAHAAGVTPIGVAWTLKGEQVLREAGAQHILQDMRDLYALVGLEREPLEKG</sequence>
<organism evidence="1 2">
    <name type="scientific">Paenibacillus sabuli</name>
    <dbReference type="NCBI Taxonomy" id="2772509"/>
    <lineage>
        <taxon>Bacteria</taxon>
        <taxon>Bacillati</taxon>
        <taxon>Bacillota</taxon>
        <taxon>Bacilli</taxon>
        <taxon>Bacillales</taxon>
        <taxon>Paenibacillaceae</taxon>
        <taxon>Paenibacillus</taxon>
    </lineage>
</organism>
<dbReference type="AlphaFoldDB" id="A0A927BXM2"/>
<dbReference type="InterPro" id="IPR036412">
    <property type="entry name" value="HAD-like_sf"/>
</dbReference>
<dbReference type="GO" id="GO:0005829">
    <property type="term" value="C:cytosol"/>
    <property type="evidence" value="ECO:0007669"/>
    <property type="project" value="TreeGrafter"/>
</dbReference>
<dbReference type="NCBIfam" id="NF009804">
    <property type="entry name" value="PRK13288.1"/>
    <property type="match status" value="1"/>
</dbReference>
<dbReference type="InterPro" id="IPR023214">
    <property type="entry name" value="HAD_sf"/>
</dbReference>
<name>A0A927BXM2_9BACL</name>
<dbReference type="NCBIfam" id="TIGR01549">
    <property type="entry name" value="HAD-SF-IA-v1"/>
    <property type="match status" value="1"/>
</dbReference>
<dbReference type="InterPro" id="IPR006439">
    <property type="entry name" value="HAD-SF_hydro_IA"/>
</dbReference>
<dbReference type="Gene3D" id="1.10.150.240">
    <property type="entry name" value="Putative phosphatase, domain 2"/>
    <property type="match status" value="1"/>
</dbReference>
<dbReference type="SFLD" id="SFLDS00003">
    <property type="entry name" value="Haloacid_Dehalogenase"/>
    <property type="match status" value="1"/>
</dbReference>